<feature type="transmembrane region" description="Helical" evidence="8">
    <location>
        <begin position="58"/>
        <end position="77"/>
    </location>
</feature>
<protein>
    <submittedName>
        <fullName evidence="10">MFS transporter</fullName>
    </submittedName>
</protein>
<gene>
    <name evidence="10" type="ORF">Kpho02_49500</name>
</gene>
<dbReference type="GO" id="GO:0005886">
    <property type="term" value="C:plasma membrane"/>
    <property type="evidence" value="ECO:0007669"/>
    <property type="project" value="UniProtKB-SubCell"/>
</dbReference>
<dbReference type="GO" id="GO:0022857">
    <property type="term" value="F:transmembrane transporter activity"/>
    <property type="evidence" value="ECO:0007669"/>
    <property type="project" value="InterPro"/>
</dbReference>
<name>A0A9W6QCU7_9ACTN</name>
<dbReference type="GO" id="GO:0046677">
    <property type="term" value="P:response to antibiotic"/>
    <property type="evidence" value="ECO:0007669"/>
    <property type="project" value="UniProtKB-KW"/>
</dbReference>
<dbReference type="PANTHER" id="PTHR42718:SF46">
    <property type="entry name" value="BLR6921 PROTEIN"/>
    <property type="match status" value="1"/>
</dbReference>
<dbReference type="InterPro" id="IPR036259">
    <property type="entry name" value="MFS_trans_sf"/>
</dbReference>
<feature type="transmembrane region" description="Helical" evidence="8">
    <location>
        <begin position="306"/>
        <end position="325"/>
    </location>
</feature>
<evidence type="ECO:0000256" key="3">
    <source>
        <dbReference type="ARBA" id="ARBA00022475"/>
    </source>
</evidence>
<dbReference type="AlphaFoldDB" id="A0A9W6QCU7"/>
<comment type="caution">
    <text evidence="10">The sequence shown here is derived from an EMBL/GenBank/DDBJ whole genome shotgun (WGS) entry which is preliminary data.</text>
</comment>
<evidence type="ECO:0000313" key="10">
    <source>
        <dbReference type="EMBL" id="GLW72651.1"/>
    </source>
</evidence>
<comment type="subcellular location">
    <subcellularLocation>
        <location evidence="1">Cell membrane</location>
        <topology evidence="1">Multi-pass membrane protein</topology>
    </subcellularLocation>
</comment>
<feature type="transmembrane region" description="Helical" evidence="8">
    <location>
        <begin position="21"/>
        <end position="46"/>
    </location>
</feature>
<evidence type="ECO:0000256" key="2">
    <source>
        <dbReference type="ARBA" id="ARBA00022448"/>
    </source>
</evidence>
<dbReference type="Pfam" id="PF07690">
    <property type="entry name" value="MFS_1"/>
    <property type="match status" value="1"/>
</dbReference>
<feature type="transmembrane region" description="Helical" evidence="8">
    <location>
        <begin position="337"/>
        <end position="357"/>
    </location>
</feature>
<dbReference type="PROSITE" id="PS50850">
    <property type="entry name" value="MFS"/>
    <property type="match status" value="1"/>
</dbReference>
<evidence type="ECO:0000256" key="6">
    <source>
        <dbReference type="ARBA" id="ARBA00023136"/>
    </source>
</evidence>
<proteinExistence type="predicted"/>
<evidence type="ECO:0000256" key="1">
    <source>
        <dbReference type="ARBA" id="ARBA00004651"/>
    </source>
</evidence>
<feature type="transmembrane region" description="Helical" evidence="8">
    <location>
        <begin position="114"/>
        <end position="137"/>
    </location>
</feature>
<keyword evidence="4 8" id="KW-0812">Transmembrane</keyword>
<keyword evidence="2" id="KW-0813">Transport</keyword>
<feature type="transmembrane region" description="Helical" evidence="8">
    <location>
        <begin position="234"/>
        <end position="255"/>
    </location>
</feature>
<evidence type="ECO:0000256" key="4">
    <source>
        <dbReference type="ARBA" id="ARBA00022692"/>
    </source>
</evidence>
<keyword evidence="6 8" id="KW-0472">Membrane</keyword>
<feature type="transmembrane region" description="Helical" evidence="8">
    <location>
        <begin position="276"/>
        <end position="300"/>
    </location>
</feature>
<keyword evidence="5 8" id="KW-1133">Transmembrane helix</keyword>
<dbReference type="Gene3D" id="1.20.1250.20">
    <property type="entry name" value="MFS general substrate transporter like domains"/>
    <property type="match status" value="1"/>
</dbReference>
<feature type="transmembrane region" description="Helical" evidence="8">
    <location>
        <begin position="210"/>
        <end position="228"/>
    </location>
</feature>
<dbReference type="EMBL" id="BSSA01000019">
    <property type="protein sequence ID" value="GLW72651.1"/>
    <property type="molecule type" value="Genomic_DNA"/>
</dbReference>
<evidence type="ECO:0000259" key="9">
    <source>
        <dbReference type="PROSITE" id="PS50850"/>
    </source>
</evidence>
<feature type="transmembrane region" description="Helical" evidence="8">
    <location>
        <begin position="414"/>
        <end position="434"/>
    </location>
</feature>
<feature type="transmembrane region" description="Helical" evidence="8">
    <location>
        <begin position="149"/>
        <end position="170"/>
    </location>
</feature>
<feature type="domain" description="Major facilitator superfamily (MFS) profile" evidence="9">
    <location>
        <begin position="23"/>
        <end position="473"/>
    </location>
</feature>
<dbReference type="CDD" id="cd17321">
    <property type="entry name" value="MFS_MMR_MDR_like"/>
    <property type="match status" value="1"/>
</dbReference>
<dbReference type="InterPro" id="IPR011701">
    <property type="entry name" value="MFS"/>
</dbReference>
<feature type="transmembrane region" description="Helical" evidence="8">
    <location>
        <begin position="446"/>
        <end position="470"/>
    </location>
</feature>
<organism evidence="10 11">
    <name type="scientific">Kitasatospora phosalacinea</name>
    <dbReference type="NCBI Taxonomy" id="2065"/>
    <lineage>
        <taxon>Bacteria</taxon>
        <taxon>Bacillati</taxon>
        <taxon>Actinomycetota</taxon>
        <taxon>Actinomycetes</taxon>
        <taxon>Kitasatosporales</taxon>
        <taxon>Streptomycetaceae</taxon>
        <taxon>Kitasatospora</taxon>
    </lineage>
</organism>
<evidence type="ECO:0000256" key="7">
    <source>
        <dbReference type="ARBA" id="ARBA00023251"/>
    </source>
</evidence>
<dbReference type="InterPro" id="IPR020846">
    <property type="entry name" value="MFS_dom"/>
</dbReference>
<feature type="transmembrane region" description="Helical" evidence="8">
    <location>
        <begin position="89"/>
        <end position="108"/>
    </location>
</feature>
<accession>A0A9W6QCU7</accession>
<reference evidence="10" key="1">
    <citation type="submission" date="2023-02" db="EMBL/GenBank/DDBJ databases">
        <title>Kitasatospora phosalacinea NBRC 14627.</title>
        <authorList>
            <person name="Ichikawa N."/>
            <person name="Sato H."/>
            <person name="Tonouchi N."/>
        </authorList>
    </citation>
    <scope>NUCLEOTIDE SEQUENCE</scope>
    <source>
        <strain evidence="10">NBRC 14627</strain>
    </source>
</reference>
<dbReference type="Gene3D" id="1.20.1720.10">
    <property type="entry name" value="Multidrug resistance protein D"/>
    <property type="match status" value="1"/>
</dbReference>
<keyword evidence="3" id="KW-1003">Cell membrane</keyword>
<feature type="transmembrane region" description="Helical" evidence="8">
    <location>
        <begin position="369"/>
        <end position="393"/>
    </location>
</feature>
<sequence>MSLSSTTRPATSEGRAGQYPGVVLAVIVACQMMVVVDATAMAVALPEIQSGLHFSPTGLAWVLNAYILPYAGLLLLGGRTGDVFGRRRTFVAGVALFTASSLLGGLAPSPGWLLAARALQGVGAAFAAPGAMSLLMANFAEGPARNRALAGYSTVAGLGMAIGMIASGVLTDVASWRWVLLVNVPIGLAIVVLTPRLVAEPPRNPGRLDVPGALAATAGLSVLAWAFINASAHGWGGATPVALVAAAVLLALFVLRQSRAAQPLMPLRLLADRNRTSGYLAMAFTMASNFTISLFVPMFLQDVLHYSALSAGLAFLPMALTVFVVSRSTRRLLPLWGPRPLILGGLVLCAVGIGWLSRLDGGSSYAGGVLVPLFLLGLGIGTFLMPLTGLILGGVPPQDAGAASGVLQTFQQSGGALGIAVLITVYGSSLRHAAPDTPRAAATAHGIGAAFTGATAFLLLALLLIALTALPLRRAAGAGAGAAAPQGSGSS</sequence>
<evidence type="ECO:0000313" key="11">
    <source>
        <dbReference type="Proteomes" id="UP001165041"/>
    </source>
</evidence>
<dbReference type="PANTHER" id="PTHR42718">
    <property type="entry name" value="MAJOR FACILITATOR SUPERFAMILY MULTIDRUG TRANSPORTER MFSC"/>
    <property type="match status" value="1"/>
</dbReference>
<evidence type="ECO:0000256" key="8">
    <source>
        <dbReference type="SAM" id="Phobius"/>
    </source>
</evidence>
<dbReference type="RefSeq" id="WP_285738340.1">
    <property type="nucleotide sequence ID" value="NZ_BSSA01000019.1"/>
</dbReference>
<feature type="transmembrane region" description="Helical" evidence="8">
    <location>
        <begin position="176"/>
        <end position="198"/>
    </location>
</feature>
<evidence type="ECO:0000256" key="5">
    <source>
        <dbReference type="ARBA" id="ARBA00022989"/>
    </source>
</evidence>
<dbReference type="SUPFAM" id="SSF103473">
    <property type="entry name" value="MFS general substrate transporter"/>
    <property type="match status" value="1"/>
</dbReference>
<keyword evidence="7" id="KW-0046">Antibiotic resistance</keyword>
<dbReference type="Proteomes" id="UP001165041">
    <property type="component" value="Unassembled WGS sequence"/>
</dbReference>